<dbReference type="RefSeq" id="WP_093115172.1">
    <property type="nucleotide sequence ID" value="NZ_FNWJ01000001.1"/>
</dbReference>
<proteinExistence type="predicted"/>
<dbReference type="STRING" id="29539.SAMN02745716_0065"/>
<evidence type="ECO:0000313" key="2">
    <source>
        <dbReference type="Proteomes" id="UP000222056"/>
    </source>
</evidence>
<dbReference type="AlphaFoldDB" id="A0A1H6FJ95"/>
<protein>
    <submittedName>
        <fullName evidence="1">Fe-S cluster assembly iron-binding protein IscA</fullName>
    </submittedName>
</protein>
<name>A0A1H6FJ95_THEAL</name>
<dbReference type="Proteomes" id="UP000222056">
    <property type="component" value="Unassembled WGS sequence"/>
</dbReference>
<organism evidence="1 2">
    <name type="scientific">Thermoleophilum album</name>
    <dbReference type="NCBI Taxonomy" id="29539"/>
    <lineage>
        <taxon>Bacteria</taxon>
        <taxon>Bacillati</taxon>
        <taxon>Actinomycetota</taxon>
        <taxon>Thermoleophilia</taxon>
        <taxon>Thermoleophilales</taxon>
        <taxon>Thermoleophilaceae</taxon>
        <taxon>Thermoleophilum</taxon>
    </lineage>
</organism>
<sequence length="94" mass="10388">MLTITCSAAEAIRGVLATVSAHDRAVMRVCARGDRWDLTLAPPAPDDAVVRERGVEVYIERAVEPRLRDKVLDACIQRGTVRFSFLEKQHAKAA</sequence>
<gene>
    <name evidence="1" type="ORF">SAMN02745716_0065</name>
</gene>
<dbReference type="EMBL" id="FNWJ01000001">
    <property type="protein sequence ID" value="SEH10218.1"/>
    <property type="molecule type" value="Genomic_DNA"/>
</dbReference>
<keyword evidence="2" id="KW-1185">Reference proteome</keyword>
<accession>A0A1H6FJ95</accession>
<dbReference type="OrthoDB" id="4554527at2"/>
<reference evidence="2" key="1">
    <citation type="submission" date="2016-10" db="EMBL/GenBank/DDBJ databases">
        <authorList>
            <person name="Varghese N."/>
            <person name="Submissions S."/>
        </authorList>
    </citation>
    <scope>NUCLEOTIDE SEQUENCE [LARGE SCALE GENOMIC DNA]</scope>
    <source>
        <strain evidence="2">ATCC 35263</strain>
    </source>
</reference>
<evidence type="ECO:0000313" key="1">
    <source>
        <dbReference type="EMBL" id="SEH10218.1"/>
    </source>
</evidence>